<evidence type="ECO:0000256" key="1">
    <source>
        <dbReference type="ARBA" id="ARBA00000966"/>
    </source>
</evidence>
<evidence type="ECO:0000256" key="8">
    <source>
        <dbReference type="ARBA" id="ARBA00023326"/>
    </source>
</evidence>
<evidence type="ECO:0000256" key="10">
    <source>
        <dbReference type="SAM" id="SignalP"/>
    </source>
</evidence>
<comment type="catalytic activity">
    <reaction evidence="1">
        <text>Endohydrolysis of (1-&gt;4)-beta-D-glucosidic linkages in cellulose, lichenin and cereal beta-D-glucans.</text>
        <dbReference type="EC" id="3.2.1.4"/>
    </reaction>
</comment>
<keyword evidence="5" id="KW-0325">Glycoprotein</keyword>
<feature type="signal peptide" evidence="10">
    <location>
        <begin position="1"/>
        <end position="23"/>
    </location>
</feature>
<dbReference type="Pfam" id="PF00840">
    <property type="entry name" value="Glyco_hydro_7"/>
    <property type="match status" value="1"/>
</dbReference>
<keyword evidence="12" id="KW-1185">Reference proteome</keyword>
<evidence type="ECO:0000256" key="3">
    <source>
        <dbReference type="ARBA" id="ARBA00022801"/>
    </source>
</evidence>
<feature type="chain" id="PRO_5042849852" description="Glucanase" evidence="10">
    <location>
        <begin position="24"/>
        <end position="191"/>
    </location>
</feature>
<dbReference type="AlphaFoldDB" id="A0AAN6MAA6"/>
<comment type="similarity">
    <text evidence="2 9">Belongs to the glycosyl hydrolase 7 (cellulase C) family.</text>
</comment>
<evidence type="ECO:0000313" key="11">
    <source>
        <dbReference type="EMBL" id="KAK3897070.1"/>
    </source>
</evidence>
<evidence type="ECO:0000256" key="9">
    <source>
        <dbReference type="RuleBase" id="RU361164"/>
    </source>
</evidence>
<feature type="non-terminal residue" evidence="11">
    <location>
        <position position="191"/>
    </location>
</feature>
<keyword evidence="3 9" id="KW-0378">Hydrolase</keyword>
<evidence type="ECO:0000256" key="6">
    <source>
        <dbReference type="ARBA" id="ARBA00023277"/>
    </source>
</evidence>
<dbReference type="InterPro" id="IPR013320">
    <property type="entry name" value="ConA-like_dom_sf"/>
</dbReference>
<dbReference type="SUPFAM" id="SSF49899">
    <property type="entry name" value="Concanavalin A-like lectins/glucanases"/>
    <property type="match status" value="1"/>
</dbReference>
<evidence type="ECO:0000256" key="2">
    <source>
        <dbReference type="ARBA" id="ARBA00006044"/>
    </source>
</evidence>
<evidence type="ECO:0000256" key="4">
    <source>
        <dbReference type="ARBA" id="ARBA00023001"/>
    </source>
</evidence>
<comment type="caution">
    <text evidence="11">The sequence shown here is derived from an EMBL/GenBank/DDBJ whole genome shotgun (WGS) entry which is preliminary data.</text>
</comment>
<dbReference type="EC" id="3.2.1.-" evidence="9"/>
<keyword evidence="4 9" id="KW-0136">Cellulose degradation</keyword>
<dbReference type="Proteomes" id="UP001303889">
    <property type="component" value="Unassembled WGS sequence"/>
</dbReference>
<keyword evidence="7 9" id="KW-0326">Glycosidase</keyword>
<dbReference type="Gene3D" id="2.70.100.10">
    <property type="entry name" value="Glycoside hydrolase, family 7, domain"/>
    <property type="match status" value="1"/>
</dbReference>
<accession>A0AAN6MAA6</accession>
<dbReference type="InterPro" id="IPR037019">
    <property type="entry name" value="Glyco_hydro_7_sf"/>
</dbReference>
<protein>
    <recommendedName>
        <fullName evidence="9">Glucanase</fullName>
        <ecNumber evidence="9">3.2.1.-</ecNumber>
    </recommendedName>
</protein>
<dbReference type="InterPro" id="IPR001722">
    <property type="entry name" value="Glyco_hydro_7"/>
</dbReference>
<evidence type="ECO:0000256" key="7">
    <source>
        <dbReference type="ARBA" id="ARBA00023295"/>
    </source>
</evidence>
<dbReference type="GO" id="GO:0030245">
    <property type="term" value="P:cellulose catabolic process"/>
    <property type="evidence" value="ECO:0007669"/>
    <property type="project" value="UniProtKB-KW"/>
</dbReference>
<name>A0AAN6MAA6_9PEZI</name>
<dbReference type="PANTHER" id="PTHR33753:SF1">
    <property type="entry name" value="ENDO-BETA-1,4-GLUCANASE CELB"/>
    <property type="match status" value="1"/>
</dbReference>
<reference evidence="11" key="1">
    <citation type="journal article" date="2023" name="Mol. Phylogenet. Evol.">
        <title>Genome-scale phylogeny and comparative genomics of the fungal order Sordariales.</title>
        <authorList>
            <person name="Hensen N."/>
            <person name="Bonometti L."/>
            <person name="Westerberg I."/>
            <person name="Brannstrom I.O."/>
            <person name="Guillou S."/>
            <person name="Cros-Aarteil S."/>
            <person name="Calhoun S."/>
            <person name="Haridas S."/>
            <person name="Kuo A."/>
            <person name="Mondo S."/>
            <person name="Pangilinan J."/>
            <person name="Riley R."/>
            <person name="LaButti K."/>
            <person name="Andreopoulos B."/>
            <person name="Lipzen A."/>
            <person name="Chen C."/>
            <person name="Yan M."/>
            <person name="Daum C."/>
            <person name="Ng V."/>
            <person name="Clum A."/>
            <person name="Steindorff A."/>
            <person name="Ohm R.A."/>
            <person name="Martin F."/>
            <person name="Silar P."/>
            <person name="Natvig D.O."/>
            <person name="Lalanne C."/>
            <person name="Gautier V."/>
            <person name="Ament-Velasquez S.L."/>
            <person name="Kruys A."/>
            <person name="Hutchinson M.I."/>
            <person name="Powell A.J."/>
            <person name="Barry K."/>
            <person name="Miller A.N."/>
            <person name="Grigoriev I.V."/>
            <person name="Debuchy R."/>
            <person name="Gladieux P."/>
            <person name="Hiltunen Thoren M."/>
            <person name="Johannesson H."/>
        </authorList>
    </citation>
    <scope>NUCLEOTIDE SEQUENCE</scope>
    <source>
        <strain evidence="11">CBS 103.79</strain>
    </source>
</reference>
<keyword evidence="8 9" id="KW-0624">Polysaccharide degradation</keyword>
<sequence>MGQNKLLYGLAATVLAALPFANAQQPGTNTPEVHPRLTTWKCTTAGGCVAQDTSVVLDWNYRWIHTSSGTSCTTSSGLDHNLCPDSATCAKNCVIEGADYTASGVTTSGSTLTMRQYMKGSNGQYSSVSPRLYLLGSDENYVMMKLLGQELSFDVDLSTLPCGENGALYFSEMDRTGGRNKDNTGGATYGS</sequence>
<proteinExistence type="inferred from homology"/>
<evidence type="ECO:0000256" key="5">
    <source>
        <dbReference type="ARBA" id="ARBA00023180"/>
    </source>
</evidence>
<keyword evidence="10" id="KW-0732">Signal</keyword>
<reference evidence="11" key="2">
    <citation type="submission" date="2023-05" db="EMBL/GenBank/DDBJ databases">
        <authorList>
            <consortium name="Lawrence Berkeley National Laboratory"/>
            <person name="Steindorff A."/>
            <person name="Hensen N."/>
            <person name="Bonometti L."/>
            <person name="Westerberg I."/>
            <person name="Brannstrom I.O."/>
            <person name="Guillou S."/>
            <person name="Cros-Aarteil S."/>
            <person name="Calhoun S."/>
            <person name="Haridas S."/>
            <person name="Kuo A."/>
            <person name="Mondo S."/>
            <person name="Pangilinan J."/>
            <person name="Riley R."/>
            <person name="Labutti K."/>
            <person name="Andreopoulos B."/>
            <person name="Lipzen A."/>
            <person name="Chen C."/>
            <person name="Yanf M."/>
            <person name="Daum C."/>
            <person name="Ng V."/>
            <person name="Clum A."/>
            <person name="Ohm R."/>
            <person name="Martin F."/>
            <person name="Silar P."/>
            <person name="Natvig D."/>
            <person name="Lalanne C."/>
            <person name="Gautier V."/>
            <person name="Ament-Velasquez S.L."/>
            <person name="Kruys A."/>
            <person name="Hutchinson M.I."/>
            <person name="Powell A.J."/>
            <person name="Barry K."/>
            <person name="Miller A.N."/>
            <person name="Grigoriev I.V."/>
            <person name="Debuchy R."/>
            <person name="Gladieux P."/>
            <person name="Thoren M.H."/>
            <person name="Johannesson H."/>
        </authorList>
    </citation>
    <scope>NUCLEOTIDE SEQUENCE</scope>
    <source>
        <strain evidence="11">CBS 103.79</strain>
    </source>
</reference>
<organism evidence="11 12">
    <name type="scientific">Staphylotrichum tortipilum</name>
    <dbReference type="NCBI Taxonomy" id="2831512"/>
    <lineage>
        <taxon>Eukaryota</taxon>
        <taxon>Fungi</taxon>
        <taxon>Dikarya</taxon>
        <taxon>Ascomycota</taxon>
        <taxon>Pezizomycotina</taxon>
        <taxon>Sordariomycetes</taxon>
        <taxon>Sordariomycetidae</taxon>
        <taxon>Sordariales</taxon>
        <taxon>Chaetomiaceae</taxon>
        <taxon>Staphylotrichum</taxon>
    </lineage>
</organism>
<evidence type="ECO:0000313" key="12">
    <source>
        <dbReference type="Proteomes" id="UP001303889"/>
    </source>
</evidence>
<dbReference type="EMBL" id="MU856286">
    <property type="protein sequence ID" value="KAK3897070.1"/>
    <property type="molecule type" value="Genomic_DNA"/>
</dbReference>
<dbReference type="PRINTS" id="PR00734">
    <property type="entry name" value="GLHYDRLASE7"/>
</dbReference>
<gene>
    <name evidence="11" type="ORF">C8A05DRAFT_39382</name>
</gene>
<dbReference type="GO" id="GO:0008810">
    <property type="term" value="F:cellulase activity"/>
    <property type="evidence" value="ECO:0007669"/>
    <property type="project" value="UniProtKB-EC"/>
</dbReference>
<keyword evidence="6" id="KW-0119">Carbohydrate metabolism</keyword>
<dbReference type="PANTHER" id="PTHR33753">
    <property type="entry name" value="1,4-BETA-D-GLUCAN CELLOBIOHYDROLASE B"/>
    <property type="match status" value="1"/>
</dbReference>